<protein>
    <recommendedName>
        <fullName evidence="9">3'(2'),5'-bisphosphate nucleotidase CysQ</fullName>
        <ecNumber evidence="9">3.1.3.7</ecNumber>
    </recommendedName>
    <alternativeName>
        <fullName evidence="9">3'(2'),5-bisphosphonucleoside 3'(2')-phosphohydrolase</fullName>
    </alternativeName>
    <alternativeName>
        <fullName evidence="9">3'-phosphoadenosine 5'-phosphate phosphatase</fullName>
        <shortName evidence="9">PAP phosphatase</shortName>
    </alternativeName>
</protein>
<dbReference type="GO" id="GO:0046854">
    <property type="term" value="P:phosphatidylinositol phosphate biosynthetic process"/>
    <property type="evidence" value="ECO:0007669"/>
    <property type="project" value="InterPro"/>
</dbReference>
<dbReference type="PROSITE" id="PS00630">
    <property type="entry name" value="IMP_2"/>
    <property type="match status" value="1"/>
</dbReference>
<dbReference type="GO" id="GO:0008441">
    <property type="term" value="F:3'(2'),5'-bisphosphate nucleotidase activity"/>
    <property type="evidence" value="ECO:0007669"/>
    <property type="project" value="UniProtKB-UniRule"/>
</dbReference>
<evidence type="ECO:0000256" key="6">
    <source>
        <dbReference type="ARBA" id="ARBA00022801"/>
    </source>
</evidence>
<dbReference type="InterPro" id="IPR006240">
    <property type="entry name" value="CysQ"/>
</dbReference>
<feature type="binding site" evidence="9">
    <location>
        <position position="229"/>
    </location>
    <ligand>
        <name>substrate</name>
    </ligand>
</feature>
<feature type="binding site" evidence="9">
    <location>
        <position position="78"/>
    </location>
    <ligand>
        <name>Mg(2+)</name>
        <dbReference type="ChEBI" id="CHEBI:18420"/>
        <label>1</label>
    </ligand>
</feature>
<keyword evidence="3 9" id="KW-1003">Cell membrane</keyword>
<keyword evidence="6 9" id="KW-0378">Hydrolase</keyword>
<dbReference type="AlphaFoldDB" id="A0A450S0J5"/>
<feature type="binding site" evidence="10">
    <location>
        <position position="101"/>
    </location>
    <ligand>
        <name>Mg(2+)</name>
        <dbReference type="ChEBI" id="CHEBI:18420"/>
        <label>1</label>
        <note>catalytic</note>
    </ligand>
</feature>
<comment type="subcellular location">
    <subcellularLocation>
        <location evidence="9">Cell inner membrane</location>
        <topology evidence="9">Peripheral membrane protein</topology>
        <orientation evidence="9">Cytoplasmic side</orientation>
    </subcellularLocation>
</comment>
<feature type="binding site" evidence="9">
    <location>
        <position position="229"/>
    </location>
    <ligand>
        <name>Mg(2+)</name>
        <dbReference type="ChEBI" id="CHEBI:18420"/>
        <label>2</label>
    </ligand>
</feature>
<dbReference type="EC" id="3.1.3.7" evidence="9"/>
<dbReference type="InterPro" id="IPR050725">
    <property type="entry name" value="CysQ/Inositol_MonoPase"/>
</dbReference>
<feature type="binding site" evidence="9">
    <location>
        <position position="99"/>
    </location>
    <ligand>
        <name>Mg(2+)</name>
        <dbReference type="ChEBI" id="CHEBI:18420"/>
        <label>2</label>
    </ligand>
</feature>
<dbReference type="GO" id="GO:0005886">
    <property type="term" value="C:plasma membrane"/>
    <property type="evidence" value="ECO:0007669"/>
    <property type="project" value="UniProtKB-SubCell"/>
</dbReference>
<evidence type="ECO:0000256" key="7">
    <source>
        <dbReference type="ARBA" id="ARBA00022842"/>
    </source>
</evidence>
<sequence>MPDNTNTQQTTFPLPSWLEETRRMARAAGDAILAIYVKDFSVYQKSDASPLTEADLAAHRLIVEGLARLAPKLPILSEESVEEVPYEERAAWRSYWLVDPLDGTREFIKRRTDFTVNIALIHEGHPILGVVHVPVQNRTYFAARGLGAHRQDQDNPPVAIKVRAEIDGPLKILGSRSHSSQLLDQYLTAAAPDFGEYQLLTIGSSLKFCLVAEGAADLYPRFGPTSEWDTAAAHAIVLAAGGQVTDMKLNPLVYNQKPSLLNPFFFAFGHRRHDWSAFVPEDAEDSGPRGS</sequence>
<dbReference type="GO" id="GO:0000103">
    <property type="term" value="P:sulfate assimilation"/>
    <property type="evidence" value="ECO:0007669"/>
    <property type="project" value="TreeGrafter"/>
</dbReference>
<dbReference type="PROSITE" id="PS00629">
    <property type="entry name" value="IMP_1"/>
    <property type="match status" value="1"/>
</dbReference>
<dbReference type="PANTHER" id="PTHR43028">
    <property type="entry name" value="3'(2'),5'-BISPHOSPHATE NUCLEOTIDASE 1"/>
    <property type="match status" value="1"/>
</dbReference>
<evidence type="ECO:0000256" key="10">
    <source>
        <dbReference type="PIRSR" id="PIRSR600760-2"/>
    </source>
</evidence>
<comment type="catalytic activity">
    <reaction evidence="1 9">
        <text>adenosine 3',5'-bisphosphate + H2O = AMP + phosphate</text>
        <dbReference type="Rhea" id="RHEA:10040"/>
        <dbReference type="ChEBI" id="CHEBI:15377"/>
        <dbReference type="ChEBI" id="CHEBI:43474"/>
        <dbReference type="ChEBI" id="CHEBI:58343"/>
        <dbReference type="ChEBI" id="CHEBI:456215"/>
        <dbReference type="EC" id="3.1.3.7"/>
    </reaction>
</comment>
<feature type="binding site" evidence="10">
    <location>
        <position position="102"/>
    </location>
    <ligand>
        <name>Mg(2+)</name>
        <dbReference type="ChEBI" id="CHEBI:18420"/>
        <label>1</label>
        <note>catalytic</note>
    </ligand>
</feature>
<evidence type="ECO:0000256" key="9">
    <source>
        <dbReference type="HAMAP-Rule" id="MF_02095"/>
    </source>
</evidence>
<dbReference type="NCBIfam" id="TIGR01331">
    <property type="entry name" value="bisphos_cysQ"/>
    <property type="match status" value="1"/>
</dbReference>
<dbReference type="HAMAP" id="MF_02095">
    <property type="entry name" value="CysQ"/>
    <property type="match status" value="1"/>
</dbReference>
<evidence type="ECO:0000256" key="3">
    <source>
        <dbReference type="ARBA" id="ARBA00022475"/>
    </source>
</evidence>
<accession>A0A450S0J5</accession>
<keyword evidence="5 9" id="KW-0479">Metal-binding</keyword>
<gene>
    <name evidence="9" type="primary">cysQ</name>
    <name evidence="11" type="ORF">BECKDK2373C_GA0170839_101042</name>
</gene>
<dbReference type="PANTHER" id="PTHR43028:SF5">
    <property type="entry name" value="3'(2'),5'-BISPHOSPHATE NUCLEOTIDASE 1"/>
    <property type="match status" value="1"/>
</dbReference>
<evidence type="ECO:0000256" key="5">
    <source>
        <dbReference type="ARBA" id="ARBA00022723"/>
    </source>
</evidence>
<dbReference type="CDD" id="cd01638">
    <property type="entry name" value="CysQ"/>
    <property type="match status" value="1"/>
</dbReference>
<organism evidence="11">
    <name type="scientific">Candidatus Kentrum sp. DK</name>
    <dbReference type="NCBI Taxonomy" id="2126562"/>
    <lineage>
        <taxon>Bacteria</taxon>
        <taxon>Pseudomonadati</taxon>
        <taxon>Pseudomonadota</taxon>
        <taxon>Gammaproteobacteria</taxon>
        <taxon>Candidatus Kentrum</taxon>
    </lineage>
</organism>
<comment type="function">
    <text evidence="9">Converts adenosine-3',5'-bisphosphate (PAP) to AMP.</text>
</comment>
<feature type="binding site" evidence="10">
    <location>
        <position position="229"/>
    </location>
    <ligand>
        <name>Mg(2+)</name>
        <dbReference type="ChEBI" id="CHEBI:18420"/>
        <label>1</label>
        <note>catalytic</note>
    </ligand>
</feature>
<feature type="binding site" evidence="9">
    <location>
        <position position="101"/>
    </location>
    <ligand>
        <name>Mg(2+)</name>
        <dbReference type="ChEBI" id="CHEBI:18420"/>
        <label>1</label>
    </ligand>
</feature>
<feature type="binding site" evidence="9">
    <location>
        <position position="99"/>
    </location>
    <ligand>
        <name>Mg(2+)</name>
        <dbReference type="ChEBI" id="CHEBI:18420"/>
        <label>1</label>
    </ligand>
</feature>
<dbReference type="InterPro" id="IPR020550">
    <property type="entry name" value="Inositol_monophosphatase_CS"/>
</dbReference>
<dbReference type="GO" id="GO:0050427">
    <property type="term" value="P:3'-phosphoadenosine 5'-phosphosulfate metabolic process"/>
    <property type="evidence" value="ECO:0007669"/>
    <property type="project" value="TreeGrafter"/>
</dbReference>
<dbReference type="Gene3D" id="3.40.190.80">
    <property type="match status" value="1"/>
</dbReference>
<dbReference type="Gene3D" id="3.30.540.10">
    <property type="entry name" value="Fructose-1,6-Bisphosphatase, subunit A, domain 1"/>
    <property type="match status" value="1"/>
</dbReference>
<keyword evidence="7 9" id="KW-0460">Magnesium</keyword>
<dbReference type="Pfam" id="PF00459">
    <property type="entry name" value="Inositol_P"/>
    <property type="match status" value="1"/>
</dbReference>
<evidence type="ECO:0000256" key="8">
    <source>
        <dbReference type="ARBA" id="ARBA00023136"/>
    </source>
</evidence>
<proteinExistence type="inferred from homology"/>
<keyword evidence="8 9" id="KW-0472">Membrane</keyword>
<dbReference type="FunFam" id="3.30.540.10:FF:000007">
    <property type="entry name" value="3'(2'),5'-bisphosphate nucleotidase CysQ"/>
    <property type="match status" value="1"/>
</dbReference>
<comment type="similarity">
    <text evidence="2 9">Belongs to the inositol monophosphatase superfamily. CysQ family.</text>
</comment>
<comment type="cofactor">
    <cofactor evidence="9 10">
        <name>Mg(2+)</name>
        <dbReference type="ChEBI" id="CHEBI:18420"/>
    </cofactor>
</comment>
<dbReference type="GO" id="GO:0000287">
    <property type="term" value="F:magnesium ion binding"/>
    <property type="evidence" value="ECO:0007669"/>
    <property type="project" value="UniProtKB-UniRule"/>
</dbReference>
<keyword evidence="4 9" id="KW-0997">Cell inner membrane</keyword>
<dbReference type="SUPFAM" id="SSF56655">
    <property type="entry name" value="Carbohydrate phosphatase"/>
    <property type="match status" value="1"/>
</dbReference>
<feature type="binding site" evidence="10">
    <location>
        <position position="78"/>
    </location>
    <ligand>
        <name>Mg(2+)</name>
        <dbReference type="ChEBI" id="CHEBI:18420"/>
        <label>1</label>
        <note>catalytic</note>
    </ligand>
</feature>
<feature type="binding site" evidence="9">
    <location>
        <begin position="101"/>
        <end position="104"/>
    </location>
    <ligand>
        <name>substrate</name>
    </ligand>
</feature>
<dbReference type="InterPro" id="IPR000760">
    <property type="entry name" value="Inositol_monophosphatase-like"/>
</dbReference>
<dbReference type="EMBL" id="CAADEY010000010">
    <property type="protein sequence ID" value="VFJ45152.1"/>
    <property type="molecule type" value="Genomic_DNA"/>
</dbReference>
<name>A0A450S0J5_9GAMM</name>
<feature type="binding site" evidence="9">
    <location>
        <position position="102"/>
    </location>
    <ligand>
        <name>Mg(2+)</name>
        <dbReference type="ChEBI" id="CHEBI:18420"/>
        <label>2</label>
    </ligand>
</feature>
<reference evidence="11" key="1">
    <citation type="submission" date="2019-02" db="EMBL/GenBank/DDBJ databases">
        <authorList>
            <person name="Gruber-Vodicka R. H."/>
            <person name="Seah K. B. B."/>
        </authorList>
    </citation>
    <scope>NUCLEOTIDE SEQUENCE</scope>
    <source>
        <strain evidence="11">BECK_DK161</strain>
    </source>
</reference>
<evidence type="ECO:0000256" key="2">
    <source>
        <dbReference type="ARBA" id="ARBA00005289"/>
    </source>
</evidence>
<feature type="binding site" evidence="10">
    <location>
        <position position="99"/>
    </location>
    <ligand>
        <name>Mg(2+)</name>
        <dbReference type="ChEBI" id="CHEBI:18420"/>
        <label>1</label>
        <note>catalytic</note>
    </ligand>
</feature>
<evidence type="ECO:0000313" key="11">
    <source>
        <dbReference type="EMBL" id="VFJ45152.1"/>
    </source>
</evidence>
<dbReference type="InterPro" id="IPR020583">
    <property type="entry name" value="Inositol_monoP_metal-BS"/>
</dbReference>
<evidence type="ECO:0000256" key="4">
    <source>
        <dbReference type="ARBA" id="ARBA00022519"/>
    </source>
</evidence>
<evidence type="ECO:0000256" key="1">
    <source>
        <dbReference type="ARBA" id="ARBA00001625"/>
    </source>
</evidence>
<feature type="binding site" evidence="9">
    <location>
        <position position="78"/>
    </location>
    <ligand>
        <name>substrate</name>
    </ligand>
</feature>
<dbReference type="FunFam" id="3.40.190.80:FF:000005">
    <property type="entry name" value="3'(2'),5'-bisphosphate nucleotidase CysQ"/>
    <property type="match status" value="1"/>
</dbReference>
<dbReference type="PRINTS" id="PR00377">
    <property type="entry name" value="IMPHPHTASES"/>
</dbReference>